<dbReference type="EMBL" id="VCKZ01000278">
    <property type="protein sequence ID" value="TMR32120.1"/>
    <property type="molecule type" value="Genomic_DNA"/>
</dbReference>
<evidence type="ECO:0000313" key="1">
    <source>
        <dbReference type="EMBL" id="TMR32120.1"/>
    </source>
</evidence>
<organism evidence="1 2">
    <name type="scientific">Actinomadura geliboluensis</name>
    <dbReference type="NCBI Taxonomy" id="882440"/>
    <lineage>
        <taxon>Bacteria</taxon>
        <taxon>Bacillati</taxon>
        <taxon>Actinomycetota</taxon>
        <taxon>Actinomycetes</taxon>
        <taxon>Streptosporangiales</taxon>
        <taxon>Thermomonosporaceae</taxon>
        <taxon>Actinomadura</taxon>
    </lineage>
</organism>
<evidence type="ECO:0000313" key="2">
    <source>
        <dbReference type="Proteomes" id="UP000305238"/>
    </source>
</evidence>
<dbReference type="OrthoDB" id="8153974at2"/>
<dbReference type="Proteomes" id="UP000305238">
    <property type="component" value="Unassembled WGS sequence"/>
</dbReference>
<protein>
    <submittedName>
        <fullName evidence="1">Uncharacterized protein</fullName>
    </submittedName>
</protein>
<sequence>METVSTTGRCVAVVEAVATSEFSARVRHLASAHLGHWQAEQRVGRLLWRRTYRRVLTYAAGDERDLWNVLHLHCLPDSAEPVPSLRHVFDPGTDCCADGAKRAETLSGPMLHGSGGPACAVGADALLDRVTAVEYIFVPDAHRAEYDTTMGRHCTPAMAEMLRQGHALEFLPLSTQDVLFADPDLPAWSDIHLVGVDAATPPARFEQLLDRALMTVDPRSGGCAEVFGRIAEYRTKPRWDFCSEVEEIRV</sequence>
<dbReference type="RefSeq" id="WP_138639929.1">
    <property type="nucleotide sequence ID" value="NZ_JASWDG010000209.1"/>
</dbReference>
<gene>
    <name evidence="1" type="ORF">ETD96_30415</name>
</gene>
<dbReference type="AlphaFoldDB" id="A0A5S4H023"/>
<keyword evidence="2" id="KW-1185">Reference proteome</keyword>
<accession>A0A5S4H023</accession>
<proteinExistence type="predicted"/>
<reference evidence="1 2" key="1">
    <citation type="submission" date="2019-05" db="EMBL/GenBank/DDBJ databases">
        <title>Draft genome sequence of Actinomadura geliboluensis A8036.</title>
        <authorList>
            <person name="Saricaoglu S."/>
            <person name="Isik K."/>
        </authorList>
    </citation>
    <scope>NUCLEOTIDE SEQUENCE [LARGE SCALE GENOMIC DNA]</scope>
    <source>
        <strain evidence="1 2">A8036</strain>
    </source>
</reference>
<name>A0A5S4H023_9ACTN</name>
<comment type="caution">
    <text evidence="1">The sequence shown here is derived from an EMBL/GenBank/DDBJ whole genome shotgun (WGS) entry which is preliminary data.</text>
</comment>